<evidence type="ECO:0000256" key="4">
    <source>
        <dbReference type="ARBA" id="ARBA00023136"/>
    </source>
</evidence>
<keyword evidence="9" id="KW-1185">Reference proteome</keyword>
<dbReference type="InterPro" id="IPR013122">
    <property type="entry name" value="PKD1_2_channel"/>
</dbReference>
<comment type="subcellular location">
    <subcellularLocation>
        <location evidence="1">Membrane</location>
        <topology evidence="1">Multi-pass membrane protein</topology>
    </subcellularLocation>
</comment>
<dbReference type="PANTHER" id="PTHR12127">
    <property type="entry name" value="MUCOLIPIN"/>
    <property type="match status" value="1"/>
</dbReference>
<evidence type="ECO:0000313" key="7">
    <source>
        <dbReference type="EMBL" id="CEO95837.1"/>
    </source>
</evidence>
<evidence type="ECO:0000256" key="3">
    <source>
        <dbReference type="ARBA" id="ARBA00022989"/>
    </source>
</evidence>
<protein>
    <recommendedName>
        <fullName evidence="6">Polycystin cation channel PKD1/PKD2 domain-containing protein</fullName>
    </recommendedName>
</protein>
<dbReference type="PANTHER" id="PTHR12127:SF7">
    <property type="entry name" value="SD02261P"/>
    <property type="match status" value="1"/>
</dbReference>
<dbReference type="EMBL" id="CDSF01000035">
    <property type="protein sequence ID" value="CEO95837.1"/>
    <property type="molecule type" value="Genomic_DNA"/>
</dbReference>
<evidence type="ECO:0000313" key="10">
    <source>
        <dbReference type="Proteomes" id="UP000290189"/>
    </source>
</evidence>
<feature type="transmembrane region" description="Helical" evidence="5">
    <location>
        <begin position="256"/>
        <end position="276"/>
    </location>
</feature>
<keyword evidence="3 5" id="KW-1133">Transmembrane helix</keyword>
<evidence type="ECO:0000259" key="6">
    <source>
        <dbReference type="Pfam" id="PF08016"/>
    </source>
</evidence>
<proteinExistence type="predicted"/>
<organism evidence="7 9">
    <name type="scientific">Plasmodiophora brassicae</name>
    <name type="common">Clubroot disease agent</name>
    <dbReference type="NCBI Taxonomy" id="37360"/>
    <lineage>
        <taxon>Eukaryota</taxon>
        <taxon>Sar</taxon>
        <taxon>Rhizaria</taxon>
        <taxon>Endomyxa</taxon>
        <taxon>Phytomyxea</taxon>
        <taxon>Plasmodiophorida</taxon>
        <taxon>Plasmodiophoridae</taxon>
        <taxon>Plasmodiophora</taxon>
    </lineage>
</organism>
<feature type="transmembrane region" description="Helical" evidence="5">
    <location>
        <begin position="397"/>
        <end position="419"/>
    </location>
</feature>
<keyword evidence="2 5" id="KW-0812">Transmembrane</keyword>
<evidence type="ECO:0000313" key="9">
    <source>
        <dbReference type="Proteomes" id="UP000039324"/>
    </source>
</evidence>
<dbReference type="EMBL" id="OVEO01000013">
    <property type="protein sequence ID" value="SPR00113.1"/>
    <property type="molecule type" value="Genomic_DNA"/>
</dbReference>
<dbReference type="AlphaFoldDB" id="A0A0G4IL67"/>
<dbReference type="Proteomes" id="UP000290189">
    <property type="component" value="Unassembled WGS sequence"/>
</dbReference>
<accession>A0A0G4IL67</accession>
<sequence>MATSRWPSWVCCPRGSRKPMTPLESLRLSPFAKWTKYGRVPWKFLINMLMVILTTTEVMIAVHHLGPYSRAQKQNWTYLLAPDPNVTSTEMHGSKPHFLIYDVDVLKGTIKNIVDTYYDINTVSIDQIQHERTSSGEIVPVGMTITSFAAGLEVFNPSIPYDSSLVRQDFQLDRKSLGPFDRDGPDLKSLVNTFRYVVVSFEVESFDLRAQGRTCFKWLVQNHFDFGKPGRVQMSVDTSATLCPSEIDRFWFDRPIAMHVVLCIAILGLAGLSQLLHFKAIFRSFREYRKARRRYERRRPGSIGNIRAVDWSDLSSSQKRKFFNFWFFNASIGNVCNIIGAIVSIRNEVVIAGNLTAARLLTGLGAMFSWITIVQYFEHSASYYVLILTLKRGTPRVLKFATSAMLIFLGFCLFGLAFFSDSSPNFATMDATAVTLFSLINGDGVHATFEELYSEHKFISRLYLYSFISLFIYAVLNIFIVIIEDAFSSCKELSKLKAAPDMDLLELLDMPASYTEEACLRYENGTSLESDATSIATPLLSESDEYADPVSLKVLADDIIAGLHEDIERELVKLSAQLDPGSIRPPHDMRFFPCDFPDCIQCLLQRSSNASVLSFREELDRYRRTTSAIVY</sequence>
<name>A0A0G4IL67_PLABS</name>
<geneLocation type="mitochondrion" evidence="8"/>
<dbReference type="Gene3D" id="1.10.287.70">
    <property type="match status" value="1"/>
</dbReference>
<feature type="transmembrane region" description="Helical" evidence="5">
    <location>
        <begin position="462"/>
        <end position="483"/>
    </location>
</feature>
<reference evidence="7 9" key="1">
    <citation type="submission" date="2015-02" db="EMBL/GenBank/DDBJ databases">
        <authorList>
            <person name="Chooi Y.-H."/>
        </authorList>
    </citation>
    <scope>NUCLEOTIDE SEQUENCE [LARGE SCALE GENOMIC DNA]</scope>
    <source>
        <strain evidence="7">E3</strain>
    </source>
</reference>
<feature type="domain" description="Polycystin cation channel PKD1/PKD2" evidence="6">
    <location>
        <begin position="358"/>
        <end position="489"/>
    </location>
</feature>
<evidence type="ECO:0000256" key="2">
    <source>
        <dbReference type="ARBA" id="ARBA00022692"/>
    </source>
</evidence>
<evidence type="ECO:0000256" key="1">
    <source>
        <dbReference type="ARBA" id="ARBA00004141"/>
    </source>
</evidence>
<evidence type="ECO:0000313" key="8">
    <source>
        <dbReference type="EMBL" id="SPR00113.1"/>
    </source>
</evidence>
<keyword evidence="4 5" id="KW-0472">Membrane</keyword>
<dbReference type="OMA" id="WQARRKF"/>
<evidence type="ECO:0000256" key="5">
    <source>
        <dbReference type="SAM" id="Phobius"/>
    </source>
</evidence>
<dbReference type="STRING" id="37360.A0A0G4IL67"/>
<feature type="transmembrane region" description="Helical" evidence="5">
    <location>
        <begin position="325"/>
        <end position="345"/>
    </location>
</feature>
<feature type="transmembrane region" description="Helical" evidence="5">
    <location>
        <begin position="44"/>
        <end position="65"/>
    </location>
</feature>
<keyword evidence="8" id="KW-0496">Mitochondrion</keyword>
<reference evidence="8 10" key="2">
    <citation type="submission" date="2018-03" db="EMBL/GenBank/DDBJ databases">
        <authorList>
            <person name="Fogelqvist J."/>
        </authorList>
    </citation>
    <scope>NUCLEOTIDE SEQUENCE [LARGE SCALE GENOMIC DNA]</scope>
</reference>
<dbReference type="Pfam" id="PF08016">
    <property type="entry name" value="PKD_channel"/>
    <property type="match status" value="1"/>
</dbReference>
<dbReference type="GO" id="GO:0072345">
    <property type="term" value="F:NAADP-sensitive calcium-release channel activity"/>
    <property type="evidence" value="ECO:0007669"/>
    <property type="project" value="TreeGrafter"/>
</dbReference>
<dbReference type="Proteomes" id="UP000039324">
    <property type="component" value="Unassembled WGS sequence"/>
</dbReference>
<dbReference type="GO" id="GO:0016020">
    <property type="term" value="C:membrane"/>
    <property type="evidence" value="ECO:0007669"/>
    <property type="project" value="UniProtKB-SubCell"/>
</dbReference>
<dbReference type="InterPro" id="IPR039031">
    <property type="entry name" value="Mucolipin"/>
</dbReference>
<gene>
    <name evidence="7" type="ORF">PBRA_004550</name>
    <name evidence="8" type="ORF">PLBR_LOCUS7328</name>
</gene>
<feature type="transmembrane region" description="Helical" evidence="5">
    <location>
        <begin position="357"/>
        <end position="377"/>
    </location>
</feature>
<dbReference type="OrthoDB" id="263481at2759"/>